<keyword evidence="5" id="KW-1185">Reference proteome</keyword>
<protein>
    <recommendedName>
        <fullName evidence="6">Transmembrane protein</fullName>
    </recommendedName>
</protein>
<dbReference type="EMBL" id="CAMXCT010003311">
    <property type="protein sequence ID" value="CAI4003656.1"/>
    <property type="molecule type" value="Genomic_DNA"/>
</dbReference>
<accession>A0A9P1G8I7</accession>
<reference evidence="3" key="1">
    <citation type="submission" date="2022-10" db="EMBL/GenBank/DDBJ databases">
        <authorList>
            <person name="Chen Y."/>
            <person name="Dougan E. K."/>
            <person name="Chan C."/>
            <person name="Rhodes N."/>
            <person name="Thang M."/>
        </authorList>
    </citation>
    <scope>NUCLEOTIDE SEQUENCE</scope>
</reference>
<dbReference type="EMBL" id="CAMXCT020003311">
    <property type="protein sequence ID" value="CAL1157031.1"/>
    <property type="molecule type" value="Genomic_DNA"/>
</dbReference>
<sequence length="166" mass="18214">MAFGRVVLLWIHISLSLASRGDEPAEAVTSQSESSKIWGAFSATHDWLHVTGPSPMVTVMSQRGQLCTICIFGLATFAMLRQIYSAYQTLMQGIQQVSKIQEEAPVQMSPASFVAAANEEALRQQRGSAEFRRQMQDSRIASPPWPAPQRRRQRGGRPGEGGAAEP</sequence>
<dbReference type="EMBL" id="CAMXCT030003311">
    <property type="protein sequence ID" value="CAL4790968.1"/>
    <property type="molecule type" value="Genomic_DNA"/>
</dbReference>
<feature type="region of interest" description="Disordered" evidence="1">
    <location>
        <begin position="124"/>
        <end position="166"/>
    </location>
</feature>
<reference evidence="4 5" key="2">
    <citation type="submission" date="2024-05" db="EMBL/GenBank/DDBJ databases">
        <authorList>
            <person name="Chen Y."/>
            <person name="Shah S."/>
            <person name="Dougan E. K."/>
            <person name="Thang M."/>
            <person name="Chan C."/>
        </authorList>
    </citation>
    <scope>NUCLEOTIDE SEQUENCE [LARGE SCALE GENOMIC DNA]</scope>
</reference>
<proteinExistence type="predicted"/>
<feature type="chain" id="PRO_5043272568" description="Transmembrane protein" evidence="2">
    <location>
        <begin position="19"/>
        <end position="166"/>
    </location>
</feature>
<name>A0A9P1G8I7_9DINO</name>
<dbReference type="AlphaFoldDB" id="A0A9P1G8I7"/>
<feature type="compositionally biased region" description="Gly residues" evidence="1">
    <location>
        <begin position="156"/>
        <end position="166"/>
    </location>
</feature>
<evidence type="ECO:0000256" key="1">
    <source>
        <dbReference type="SAM" id="MobiDB-lite"/>
    </source>
</evidence>
<evidence type="ECO:0000313" key="5">
    <source>
        <dbReference type="Proteomes" id="UP001152797"/>
    </source>
</evidence>
<dbReference type="Proteomes" id="UP001152797">
    <property type="component" value="Unassembled WGS sequence"/>
</dbReference>
<gene>
    <name evidence="3" type="ORF">C1SCF055_LOCUS29504</name>
</gene>
<evidence type="ECO:0000256" key="2">
    <source>
        <dbReference type="SAM" id="SignalP"/>
    </source>
</evidence>
<evidence type="ECO:0000313" key="3">
    <source>
        <dbReference type="EMBL" id="CAI4003656.1"/>
    </source>
</evidence>
<evidence type="ECO:0000313" key="4">
    <source>
        <dbReference type="EMBL" id="CAL4790968.1"/>
    </source>
</evidence>
<evidence type="ECO:0008006" key="6">
    <source>
        <dbReference type="Google" id="ProtNLM"/>
    </source>
</evidence>
<keyword evidence="2" id="KW-0732">Signal</keyword>
<comment type="caution">
    <text evidence="3">The sequence shown here is derived from an EMBL/GenBank/DDBJ whole genome shotgun (WGS) entry which is preliminary data.</text>
</comment>
<organism evidence="3">
    <name type="scientific">Cladocopium goreaui</name>
    <dbReference type="NCBI Taxonomy" id="2562237"/>
    <lineage>
        <taxon>Eukaryota</taxon>
        <taxon>Sar</taxon>
        <taxon>Alveolata</taxon>
        <taxon>Dinophyceae</taxon>
        <taxon>Suessiales</taxon>
        <taxon>Symbiodiniaceae</taxon>
        <taxon>Cladocopium</taxon>
    </lineage>
</organism>
<feature type="signal peptide" evidence="2">
    <location>
        <begin position="1"/>
        <end position="18"/>
    </location>
</feature>